<dbReference type="Proteomes" id="UP000007383">
    <property type="component" value="Chromosome"/>
</dbReference>
<reference evidence="6" key="1">
    <citation type="journal article" date="2013" name="Stand. Genomic Sci.">
        <title>Complete genome sequence of the halophilic bacterium Spirochaeta africana type strain (Z-7692(T)) from the alkaline Lake Magadi in the East African Rift.</title>
        <authorList>
            <person name="Liolos K."/>
            <person name="Abt B."/>
            <person name="Scheuner C."/>
            <person name="Teshima H."/>
            <person name="Held B."/>
            <person name="Lapidus A."/>
            <person name="Nolan M."/>
            <person name="Lucas S."/>
            <person name="Deshpande S."/>
            <person name="Cheng J.F."/>
            <person name="Tapia R."/>
            <person name="Goodwin L.A."/>
            <person name="Pitluck S."/>
            <person name="Pagani I."/>
            <person name="Ivanova N."/>
            <person name="Mavromatis K."/>
            <person name="Mikhailova N."/>
            <person name="Huntemann M."/>
            <person name="Pati A."/>
            <person name="Chen A."/>
            <person name="Palaniappan K."/>
            <person name="Land M."/>
            <person name="Rohde M."/>
            <person name="Tindall B.J."/>
            <person name="Detter J.C."/>
            <person name="Goker M."/>
            <person name="Bristow J."/>
            <person name="Eisen J.A."/>
            <person name="Markowitz V."/>
            <person name="Hugenholtz P."/>
            <person name="Woyke T."/>
            <person name="Klenk H.P."/>
            <person name="Kyrpides N.C."/>
        </authorList>
    </citation>
    <scope>NUCLEOTIDE SEQUENCE</scope>
    <source>
        <strain evidence="6">ATCC 700263 / DSM 8902 / Z-7692</strain>
    </source>
</reference>
<dbReference type="EMBL" id="CP003282">
    <property type="protein sequence ID" value="AFG36337.1"/>
    <property type="molecule type" value="Genomic_DNA"/>
</dbReference>
<dbReference type="InterPro" id="IPR036388">
    <property type="entry name" value="WH-like_DNA-bd_sf"/>
</dbReference>
<evidence type="ECO:0000256" key="2">
    <source>
        <dbReference type="ARBA" id="ARBA00023125"/>
    </source>
</evidence>
<sequence length="342" mass="38468">MKALLLHNGHQETKYLWRTALAGGLPVVSATSMDEAIQIISSQSDIEAVIAPLHLDTHCSGLQLARELNSRFQTISLLVHSNGAARDQECADGVISENFVHAYIHPHIDAFHLRRLIDTLLQLHCLHRRAVQLEKNLATANHQLQLFETILDSIATPVAQLNPDLQVVQLNSTGYEMFGGKELSHGRTLYQLLGRDSCWPGYPAMDGMATRRKISRVLYIPELGMRIRVTALPQLNPDGDCTCVYEIWEQTAAANINRTQSLLNRSTENHLDCKHTEIFLTRITNREWDVIPLLVQGRSYEQIATQLGLSVNTVKTHISSIYRKTGAHTRTQLLRLLHNLCP</sequence>
<dbReference type="KEGG" id="sfc:Spiaf_0228"/>
<dbReference type="PROSITE" id="PS50043">
    <property type="entry name" value="HTH_LUXR_2"/>
    <property type="match status" value="1"/>
</dbReference>
<keyword evidence="2 5" id="KW-0238">DNA-binding</keyword>
<protein>
    <submittedName>
        <fullName evidence="5">Response regulator containing a CheY-like receiver domain and an HTH DNA-binding domain</fullName>
    </submittedName>
</protein>
<dbReference type="InterPro" id="IPR000792">
    <property type="entry name" value="Tscrpt_reg_LuxR_C"/>
</dbReference>
<evidence type="ECO:0000313" key="6">
    <source>
        <dbReference type="Proteomes" id="UP000007383"/>
    </source>
</evidence>
<proteinExistence type="predicted"/>
<dbReference type="PANTHER" id="PTHR44688:SF16">
    <property type="entry name" value="DNA-BINDING TRANSCRIPTIONAL ACTIVATOR DEVR_DOSR"/>
    <property type="match status" value="1"/>
</dbReference>
<dbReference type="SUPFAM" id="SSF46894">
    <property type="entry name" value="C-terminal effector domain of the bipartite response regulators"/>
    <property type="match status" value="1"/>
</dbReference>
<feature type="domain" description="HTH luxR-type" evidence="4">
    <location>
        <begin position="276"/>
        <end position="341"/>
    </location>
</feature>
<evidence type="ECO:0000256" key="1">
    <source>
        <dbReference type="ARBA" id="ARBA00023015"/>
    </source>
</evidence>
<accession>H9UFP4</accession>
<dbReference type="Pfam" id="PF00196">
    <property type="entry name" value="GerE"/>
    <property type="match status" value="1"/>
</dbReference>
<organism evidence="5 6">
    <name type="scientific">Spirochaeta africana (strain ATCC 700263 / DSM 8902 / Z-7692)</name>
    <dbReference type="NCBI Taxonomy" id="889378"/>
    <lineage>
        <taxon>Bacteria</taxon>
        <taxon>Pseudomonadati</taxon>
        <taxon>Spirochaetota</taxon>
        <taxon>Spirochaetia</taxon>
        <taxon>Spirochaetales</taxon>
        <taxon>Spirochaetaceae</taxon>
        <taxon>Spirochaeta</taxon>
    </lineage>
</organism>
<dbReference type="PRINTS" id="PR00038">
    <property type="entry name" value="HTHLUXR"/>
</dbReference>
<evidence type="ECO:0000259" key="4">
    <source>
        <dbReference type="PROSITE" id="PS50043"/>
    </source>
</evidence>
<evidence type="ECO:0000313" key="5">
    <source>
        <dbReference type="EMBL" id="AFG36337.1"/>
    </source>
</evidence>
<dbReference type="Gene3D" id="3.40.50.2300">
    <property type="match status" value="1"/>
</dbReference>
<dbReference type="HOGENOM" id="CLU_811119_0_0_12"/>
<dbReference type="OrthoDB" id="1662986at2"/>
<keyword evidence="1" id="KW-0805">Transcription regulation</keyword>
<keyword evidence="3" id="KW-0804">Transcription</keyword>
<dbReference type="GO" id="GO:0003677">
    <property type="term" value="F:DNA binding"/>
    <property type="evidence" value="ECO:0007669"/>
    <property type="project" value="UniProtKB-KW"/>
</dbReference>
<dbReference type="STRING" id="889378.Spiaf_0228"/>
<dbReference type="PROSITE" id="PS00622">
    <property type="entry name" value="HTH_LUXR_1"/>
    <property type="match status" value="1"/>
</dbReference>
<name>H9UFP4_SPIAZ</name>
<dbReference type="RefSeq" id="WP_014454335.1">
    <property type="nucleotide sequence ID" value="NC_017098.1"/>
</dbReference>
<gene>
    <name evidence="5" type="ordered locus">Spiaf_0228</name>
</gene>
<evidence type="ECO:0000256" key="3">
    <source>
        <dbReference type="ARBA" id="ARBA00023163"/>
    </source>
</evidence>
<dbReference type="Gene3D" id="1.10.10.10">
    <property type="entry name" value="Winged helix-like DNA-binding domain superfamily/Winged helix DNA-binding domain"/>
    <property type="match status" value="1"/>
</dbReference>
<keyword evidence="6" id="KW-1185">Reference proteome</keyword>
<dbReference type="InterPro" id="IPR035965">
    <property type="entry name" value="PAS-like_dom_sf"/>
</dbReference>
<dbReference type="InterPro" id="IPR016032">
    <property type="entry name" value="Sig_transdc_resp-reg_C-effctor"/>
</dbReference>
<dbReference type="GO" id="GO:0006355">
    <property type="term" value="P:regulation of DNA-templated transcription"/>
    <property type="evidence" value="ECO:0007669"/>
    <property type="project" value="InterPro"/>
</dbReference>
<dbReference type="PANTHER" id="PTHR44688">
    <property type="entry name" value="DNA-BINDING TRANSCRIPTIONAL ACTIVATOR DEVR_DOSR"/>
    <property type="match status" value="1"/>
</dbReference>
<dbReference type="CDD" id="cd06170">
    <property type="entry name" value="LuxR_C_like"/>
    <property type="match status" value="1"/>
</dbReference>
<dbReference type="AlphaFoldDB" id="H9UFP4"/>
<dbReference type="SUPFAM" id="SSF55785">
    <property type="entry name" value="PYP-like sensor domain (PAS domain)"/>
    <property type="match status" value="1"/>
</dbReference>
<dbReference type="PATRIC" id="fig|889378.3.peg.231"/>
<dbReference type="eggNOG" id="COG3829">
    <property type="taxonomic scope" value="Bacteria"/>
</dbReference>
<dbReference type="SMART" id="SM00421">
    <property type="entry name" value="HTH_LUXR"/>
    <property type="match status" value="1"/>
</dbReference>